<dbReference type="InterPro" id="IPR007742">
    <property type="entry name" value="NosD_dom"/>
</dbReference>
<gene>
    <name evidence="2" type="ORF">AMJ39_05950</name>
</gene>
<evidence type="ECO:0000259" key="1">
    <source>
        <dbReference type="Pfam" id="PF05048"/>
    </source>
</evidence>
<dbReference type="AlphaFoldDB" id="A0A0S7WSY8"/>
<dbReference type="Proteomes" id="UP000052008">
    <property type="component" value="Unassembled WGS sequence"/>
</dbReference>
<dbReference type="STRING" id="1703770.AMJ39_05950"/>
<dbReference type="InterPro" id="IPR012334">
    <property type="entry name" value="Pectin_lyas_fold"/>
</dbReference>
<protein>
    <recommendedName>
        <fullName evidence="1">Periplasmic copper-binding protein NosD beta helix domain-containing protein</fullName>
    </recommendedName>
</protein>
<reference evidence="2 3" key="1">
    <citation type="journal article" date="2015" name="Microbiome">
        <title>Genomic resolution of linkages in carbon, nitrogen, and sulfur cycling among widespread estuary sediment bacteria.</title>
        <authorList>
            <person name="Baker B.J."/>
            <person name="Lazar C.S."/>
            <person name="Teske A.P."/>
            <person name="Dick G.J."/>
        </authorList>
    </citation>
    <scope>NUCLEOTIDE SEQUENCE [LARGE SCALE GENOMIC DNA]</scope>
    <source>
        <strain evidence="2">DG_24</strain>
    </source>
</reference>
<dbReference type="SUPFAM" id="SSF51126">
    <property type="entry name" value="Pectin lyase-like"/>
    <property type="match status" value="1"/>
</dbReference>
<dbReference type="Gene3D" id="2.160.20.10">
    <property type="entry name" value="Single-stranded right-handed beta-helix, Pectin lyase-like"/>
    <property type="match status" value="1"/>
</dbReference>
<accession>A0A0S7WSY8</accession>
<proteinExistence type="predicted"/>
<dbReference type="Pfam" id="PF05048">
    <property type="entry name" value="NosD"/>
    <property type="match status" value="1"/>
</dbReference>
<evidence type="ECO:0000313" key="3">
    <source>
        <dbReference type="Proteomes" id="UP000052008"/>
    </source>
</evidence>
<dbReference type="InterPro" id="IPR011050">
    <property type="entry name" value="Pectin_lyase_fold/virulence"/>
</dbReference>
<feature type="domain" description="Periplasmic copper-binding protein NosD beta helix" evidence="1">
    <location>
        <begin position="127"/>
        <end position="220"/>
    </location>
</feature>
<evidence type="ECO:0000313" key="2">
    <source>
        <dbReference type="EMBL" id="KPJ53065.1"/>
    </source>
</evidence>
<dbReference type="EMBL" id="LIZS01000031">
    <property type="protein sequence ID" value="KPJ53065.1"/>
    <property type="molecule type" value="Genomic_DNA"/>
</dbReference>
<organism evidence="2 3">
    <name type="scientific">candidate division TA06 bacterium DG_24</name>
    <dbReference type="NCBI Taxonomy" id="1703770"/>
    <lineage>
        <taxon>Bacteria</taxon>
        <taxon>Bacteria division TA06</taxon>
    </lineage>
</organism>
<comment type="caution">
    <text evidence="2">The sequence shown here is derived from an EMBL/GenBank/DDBJ whole genome shotgun (WGS) entry which is preliminary data.</text>
</comment>
<sequence length="414" mass="43961">MGMLRSFVYVIFVLSLAIGASATVIHVPDEYATIQSGIDAAAEGDTVLVADGTYTGLGNYNIDFGGKAVVVMSKNGPRATIIDCGGDQRDAQRGFYFHSGEGPNSVVQGFTIRNGNAYGPWPESCGGGVFCDGSSPTFIGNVLIDNVAGGAGGGICLHNSTATIVGNAIVGNSTPYDGGGVFCEGSSPVMDRNTIAGNTADKGGGIFCNVSFSVIVINSILWGDEANAGPEVYLTGGSTLDITYSDIEGGRPGEGNIEEDPMFVLAEKRDFRLFWESPCIDAGHPDSLDPDGTRCDMGAHFFNQDDYLTIYLTADTTVVTPGGQLGVTYTLINRWTQAEPFWLLTEALLPPGGVLELVSPTQYTLQAQQTWQQHIYHNVPSNAWPGLYGYRSKIGVPPATRYDKDQFWVTVVGP</sequence>
<name>A0A0S7WSY8_UNCT6</name>